<protein>
    <submittedName>
        <fullName evidence="1">Uncharacterized protein</fullName>
    </submittedName>
</protein>
<evidence type="ECO:0000313" key="1">
    <source>
        <dbReference type="EMBL" id="RVW20259.1"/>
    </source>
</evidence>
<evidence type="ECO:0000313" key="2">
    <source>
        <dbReference type="Proteomes" id="UP000288805"/>
    </source>
</evidence>
<organism evidence="1 2">
    <name type="scientific">Vitis vinifera</name>
    <name type="common">Grape</name>
    <dbReference type="NCBI Taxonomy" id="29760"/>
    <lineage>
        <taxon>Eukaryota</taxon>
        <taxon>Viridiplantae</taxon>
        <taxon>Streptophyta</taxon>
        <taxon>Embryophyta</taxon>
        <taxon>Tracheophyta</taxon>
        <taxon>Spermatophyta</taxon>
        <taxon>Magnoliopsida</taxon>
        <taxon>eudicotyledons</taxon>
        <taxon>Gunneridae</taxon>
        <taxon>Pentapetalae</taxon>
        <taxon>rosids</taxon>
        <taxon>Vitales</taxon>
        <taxon>Vitaceae</taxon>
        <taxon>Viteae</taxon>
        <taxon>Vitis</taxon>
    </lineage>
</organism>
<name>A0A438CAP6_VITVI</name>
<dbReference type="Proteomes" id="UP000288805">
    <property type="component" value="Unassembled WGS sequence"/>
</dbReference>
<accession>A0A438CAP6</accession>
<dbReference type="AlphaFoldDB" id="A0A438CAP6"/>
<dbReference type="EMBL" id="QGNW01002382">
    <property type="protein sequence ID" value="RVW20259.1"/>
    <property type="molecule type" value="Genomic_DNA"/>
</dbReference>
<sequence length="75" mass="8185">MAKGILVRSPSYLSLDKLVEMLDELASILASIKDFMVGIPPPEVSHGAPFHLSNHYETIPPPPIVHVINDVILAE</sequence>
<reference evidence="1 2" key="1">
    <citation type="journal article" date="2018" name="PLoS Genet.">
        <title>Population sequencing reveals clonal diversity and ancestral inbreeding in the grapevine cultivar Chardonnay.</title>
        <authorList>
            <person name="Roach M.J."/>
            <person name="Johnson D.L."/>
            <person name="Bohlmann J."/>
            <person name="van Vuuren H.J."/>
            <person name="Jones S.J."/>
            <person name="Pretorius I.S."/>
            <person name="Schmidt S.A."/>
            <person name="Borneman A.R."/>
        </authorList>
    </citation>
    <scope>NUCLEOTIDE SEQUENCE [LARGE SCALE GENOMIC DNA]</scope>
    <source>
        <strain evidence="2">cv. Chardonnay</strain>
        <tissue evidence="1">Leaf</tissue>
    </source>
</reference>
<comment type="caution">
    <text evidence="1">The sequence shown here is derived from an EMBL/GenBank/DDBJ whole genome shotgun (WGS) entry which is preliminary data.</text>
</comment>
<proteinExistence type="predicted"/>
<gene>
    <name evidence="1" type="ORF">CK203_114176</name>
</gene>